<feature type="domain" description="Carboxymuconolactone decarboxylase-like" evidence="1">
    <location>
        <begin position="183"/>
        <end position="258"/>
    </location>
</feature>
<dbReference type="EMBL" id="JBJIAA010000020">
    <property type="protein sequence ID" value="MFL0252772.1"/>
    <property type="molecule type" value="Genomic_DNA"/>
</dbReference>
<dbReference type="PANTHER" id="PTHR33570:SF10">
    <property type="entry name" value="GAMMA-CARBOXYMUCONOLACTONE DECARBOXYLASE"/>
    <property type="match status" value="1"/>
</dbReference>
<evidence type="ECO:0000313" key="3">
    <source>
        <dbReference type="Proteomes" id="UP001623592"/>
    </source>
</evidence>
<dbReference type="InterPro" id="IPR052512">
    <property type="entry name" value="4CMD/NDH-1_regulator"/>
</dbReference>
<comment type="caution">
    <text evidence="2">The sequence shown here is derived from an EMBL/GenBank/DDBJ whole genome shotgun (WGS) entry which is preliminary data.</text>
</comment>
<evidence type="ECO:0000313" key="2">
    <source>
        <dbReference type="EMBL" id="MFL0252772.1"/>
    </source>
</evidence>
<accession>A0ABW8TLP0</accession>
<sequence>MEMESRLERGYRKMIEIDGEAGKKVENGLNDISPELVKYMIAYSFGDIYSREALELKAKEICVVAALTAMGNARPQLKVHINGALNVGCTISDIKEIIMQMSAYSGFPASINAMNALLEVLGERKERGIKDPEGSEPVREVLPNERYEVGAEQLAMFDSNQLKNLEKAYNDFAPDLIKFIVNGQADFYARDNFGVKYREMATVAALTAIGTAEPQLKFHMNAALNVGVAVEEIKEIILLMTIYSGFPSAINAMNILKEV</sequence>
<evidence type="ECO:0000259" key="1">
    <source>
        <dbReference type="Pfam" id="PF02627"/>
    </source>
</evidence>
<dbReference type="Gene3D" id="1.20.1290.10">
    <property type="entry name" value="AhpD-like"/>
    <property type="match status" value="2"/>
</dbReference>
<proteinExistence type="predicted"/>
<reference evidence="2 3" key="1">
    <citation type="submission" date="2024-11" db="EMBL/GenBank/DDBJ databases">
        <authorList>
            <person name="Heng Y.C."/>
            <person name="Lim A.C.H."/>
            <person name="Lee J.K.Y."/>
            <person name="Kittelmann S."/>
        </authorList>
    </citation>
    <scope>NUCLEOTIDE SEQUENCE [LARGE SCALE GENOMIC DNA]</scope>
    <source>
        <strain evidence="2 3">WILCCON 0114</strain>
    </source>
</reference>
<dbReference type="InterPro" id="IPR003779">
    <property type="entry name" value="CMD-like"/>
</dbReference>
<organism evidence="2 3">
    <name type="scientific">Clostridium neuense</name>
    <dbReference type="NCBI Taxonomy" id="1728934"/>
    <lineage>
        <taxon>Bacteria</taxon>
        <taxon>Bacillati</taxon>
        <taxon>Bacillota</taxon>
        <taxon>Clostridia</taxon>
        <taxon>Eubacteriales</taxon>
        <taxon>Clostridiaceae</taxon>
        <taxon>Clostridium</taxon>
    </lineage>
</organism>
<dbReference type="InterPro" id="IPR029032">
    <property type="entry name" value="AhpD-like"/>
</dbReference>
<gene>
    <name evidence="2" type="ORF">ACJDT4_20390</name>
</gene>
<keyword evidence="3" id="KW-1185">Reference proteome</keyword>
<dbReference type="Proteomes" id="UP001623592">
    <property type="component" value="Unassembled WGS sequence"/>
</dbReference>
<dbReference type="Pfam" id="PF02627">
    <property type="entry name" value="CMD"/>
    <property type="match status" value="2"/>
</dbReference>
<dbReference type="RefSeq" id="WP_406789429.1">
    <property type="nucleotide sequence ID" value="NZ_JBJIAA010000020.1"/>
</dbReference>
<dbReference type="PANTHER" id="PTHR33570">
    <property type="entry name" value="4-CARBOXYMUCONOLACTONE DECARBOXYLASE FAMILY PROTEIN"/>
    <property type="match status" value="1"/>
</dbReference>
<protein>
    <submittedName>
        <fullName evidence="2">Carboxymuconolactone decarboxylase family protein</fullName>
    </submittedName>
</protein>
<name>A0ABW8TLP0_9CLOT</name>
<feature type="domain" description="Carboxymuconolactone decarboxylase-like" evidence="1">
    <location>
        <begin position="34"/>
        <end position="117"/>
    </location>
</feature>
<dbReference type="SUPFAM" id="SSF69118">
    <property type="entry name" value="AhpD-like"/>
    <property type="match status" value="1"/>
</dbReference>